<keyword evidence="5 9" id="KW-0676">Redox-active center</keyword>
<evidence type="ECO:0000256" key="5">
    <source>
        <dbReference type="ARBA" id="ARBA00023284"/>
    </source>
</evidence>
<evidence type="ECO:0000313" key="11">
    <source>
        <dbReference type="EMBL" id="KKY33902.1"/>
    </source>
</evidence>
<dbReference type="InterPro" id="IPR013740">
    <property type="entry name" value="Redoxin"/>
</dbReference>
<proteinExistence type="inferred from homology"/>
<dbReference type="PROSITE" id="PS51352">
    <property type="entry name" value="THIOREDOXIN_2"/>
    <property type="match status" value="1"/>
</dbReference>
<reference evidence="11 12" key="1">
    <citation type="submission" date="2015-05" db="EMBL/GenBank/DDBJ databases">
        <title>Distinctive expansion of gene families associated with plant cell wall degradation and secondary metabolism in the genomes of grapevine trunk pathogens.</title>
        <authorList>
            <person name="Lawrence D.P."/>
            <person name="Travadon R."/>
            <person name="Rolshausen P.E."/>
            <person name="Baumgartner K."/>
        </authorList>
    </citation>
    <scope>NUCLEOTIDE SEQUENCE [LARGE SCALE GENOMIC DNA]</scope>
    <source>
        <strain evidence="11">DA912</strain>
    </source>
</reference>
<comment type="caution">
    <text evidence="11">The sequence shown here is derived from an EMBL/GenBank/DDBJ whole genome shotgun (WGS) entry which is preliminary data.</text>
</comment>
<evidence type="ECO:0000259" key="10">
    <source>
        <dbReference type="PROSITE" id="PS51352"/>
    </source>
</evidence>
<comment type="function">
    <text evidence="9">Thiol-specific peroxidase that catalyzes the reduction of hydrogen peroxide and organic hydroperoxides to water and alcohols, respectively. Plays a role in cell protection against oxidative stress by detoxifying peroxides.</text>
</comment>
<dbReference type="GO" id="GO:0042744">
    <property type="term" value="P:hydrogen peroxide catabolic process"/>
    <property type="evidence" value="ECO:0007669"/>
    <property type="project" value="TreeGrafter"/>
</dbReference>
<protein>
    <recommendedName>
        <fullName evidence="6">Thioredoxin peroxidase</fullName>
    </recommendedName>
    <alternativeName>
        <fullName evidence="7">Thioredoxin-dependent peroxiredoxin</fullName>
    </alternativeName>
</protein>
<evidence type="ECO:0000256" key="8">
    <source>
        <dbReference type="PIRSR" id="PIRSR637944-1"/>
    </source>
</evidence>
<evidence type="ECO:0000256" key="7">
    <source>
        <dbReference type="ARBA" id="ARBA00079296"/>
    </source>
</evidence>
<evidence type="ECO:0000256" key="4">
    <source>
        <dbReference type="ARBA" id="ARBA00023002"/>
    </source>
</evidence>
<dbReference type="CDD" id="cd03013">
    <property type="entry name" value="PRX5_like"/>
    <property type="match status" value="1"/>
</dbReference>
<dbReference type="Gene3D" id="3.40.30.10">
    <property type="entry name" value="Glutaredoxin"/>
    <property type="match status" value="1"/>
</dbReference>
<dbReference type="GO" id="GO:0008379">
    <property type="term" value="F:thioredoxin peroxidase activity"/>
    <property type="evidence" value="ECO:0007669"/>
    <property type="project" value="EnsemblFungi"/>
</dbReference>
<comment type="similarity">
    <text evidence="1 9">Belongs to the peroxiredoxin family. Prx5 subfamily.</text>
</comment>
<evidence type="ECO:0000313" key="12">
    <source>
        <dbReference type="Proteomes" id="UP000034680"/>
    </source>
</evidence>
<dbReference type="GO" id="GO:0005777">
    <property type="term" value="C:peroxisome"/>
    <property type="evidence" value="ECO:0007669"/>
    <property type="project" value="TreeGrafter"/>
</dbReference>
<dbReference type="SUPFAM" id="SSF52833">
    <property type="entry name" value="Thioredoxin-like"/>
    <property type="match status" value="1"/>
</dbReference>
<keyword evidence="3 9" id="KW-0049">Antioxidant</keyword>
<accession>A0A0G2FHH0</accession>
<dbReference type="GO" id="GO:0010038">
    <property type="term" value="P:response to metal ion"/>
    <property type="evidence" value="ECO:0007669"/>
    <property type="project" value="EnsemblFungi"/>
</dbReference>
<evidence type="ECO:0000256" key="6">
    <source>
        <dbReference type="ARBA" id="ARBA00032824"/>
    </source>
</evidence>
<organism evidence="11 12">
    <name type="scientific">Diaporthe ampelina</name>
    <dbReference type="NCBI Taxonomy" id="1214573"/>
    <lineage>
        <taxon>Eukaryota</taxon>
        <taxon>Fungi</taxon>
        <taxon>Dikarya</taxon>
        <taxon>Ascomycota</taxon>
        <taxon>Pezizomycotina</taxon>
        <taxon>Sordariomycetes</taxon>
        <taxon>Sordariomycetidae</taxon>
        <taxon>Diaporthales</taxon>
        <taxon>Diaporthaceae</taxon>
        <taxon>Diaporthe</taxon>
    </lineage>
</organism>
<evidence type="ECO:0000256" key="2">
    <source>
        <dbReference type="ARBA" id="ARBA00022559"/>
    </source>
</evidence>
<evidence type="ECO:0000256" key="1">
    <source>
        <dbReference type="ARBA" id="ARBA00010505"/>
    </source>
</evidence>
<evidence type="ECO:0000256" key="3">
    <source>
        <dbReference type="ARBA" id="ARBA00022862"/>
    </source>
</evidence>
<feature type="domain" description="Thioredoxin" evidence="10">
    <location>
        <begin position="3"/>
        <end position="165"/>
    </location>
</feature>
<dbReference type="GO" id="GO:0005739">
    <property type="term" value="C:mitochondrion"/>
    <property type="evidence" value="ECO:0007669"/>
    <property type="project" value="TreeGrafter"/>
</dbReference>
<keyword evidence="2 9" id="KW-0575">Peroxidase</keyword>
<gene>
    <name evidence="11" type="ORF">UCDDA912_g06147</name>
</gene>
<dbReference type="STRING" id="1214573.A0A0G2FHH0"/>
<dbReference type="GO" id="GO:0045454">
    <property type="term" value="P:cell redox homeostasis"/>
    <property type="evidence" value="ECO:0007669"/>
    <property type="project" value="EnsemblFungi"/>
</dbReference>
<dbReference type="InterPro" id="IPR036249">
    <property type="entry name" value="Thioredoxin-like_sf"/>
</dbReference>
<reference evidence="11 12" key="2">
    <citation type="submission" date="2015-05" db="EMBL/GenBank/DDBJ databases">
        <authorList>
            <person name="Morales-Cruz A."/>
            <person name="Amrine K.C."/>
            <person name="Cantu D."/>
        </authorList>
    </citation>
    <scope>NUCLEOTIDE SEQUENCE [LARGE SCALE GENOMIC DNA]</scope>
    <source>
        <strain evidence="11">DA912</strain>
    </source>
</reference>
<dbReference type="PANTHER" id="PTHR10430:SF16">
    <property type="entry name" value="PEROXIREDOXIN-5, MITOCHONDRIAL"/>
    <property type="match status" value="1"/>
</dbReference>
<dbReference type="OrthoDB" id="195498at2759"/>
<dbReference type="Pfam" id="PF08534">
    <property type="entry name" value="Redoxin"/>
    <property type="match status" value="1"/>
</dbReference>
<dbReference type="Proteomes" id="UP000034680">
    <property type="component" value="Unassembled WGS sequence"/>
</dbReference>
<keyword evidence="12" id="KW-1185">Reference proteome</keyword>
<evidence type="ECO:0000256" key="9">
    <source>
        <dbReference type="RuleBase" id="RU366011"/>
    </source>
</evidence>
<feature type="active site" description="Cysteine sulfenic acid (-SOH) intermediate" evidence="8">
    <location>
        <position position="60"/>
    </location>
</feature>
<dbReference type="EMBL" id="LCUC01000225">
    <property type="protein sequence ID" value="KKY33902.1"/>
    <property type="molecule type" value="Genomic_DNA"/>
</dbReference>
<dbReference type="InterPro" id="IPR013766">
    <property type="entry name" value="Thioredoxin_domain"/>
</dbReference>
<dbReference type="GO" id="GO:0034599">
    <property type="term" value="P:cellular response to oxidative stress"/>
    <property type="evidence" value="ECO:0007669"/>
    <property type="project" value="EnsemblFungi"/>
</dbReference>
<dbReference type="FunFam" id="3.40.30.10:FF:000020">
    <property type="entry name" value="Peroxiredoxin"/>
    <property type="match status" value="1"/>
</dbReference>
<dbReference type="PANTHER" id="PTHR10430">
    <property type="entry name" value="PEROXIREDOXIN"/>
    <property type="match status" value="1"/>
</dbReference>
<dbReference type="InterPro" id="IPR037944">
    <property type="entry name" value="PRX5-like"/>
</dbReference>
<keyword evidence="4 9" id="KW-0560">Oxidoreductase</keyword>
<dbReference type="AlphaFoldDB" id="A0A0G2FHH0"/>
<name>A0A0G2FHH0_9PEZI</name>
<sequence length="165" mass="17852">MASLTGQPFPEDVSFLYIPYSPDKAGLNSCGLPIKYDASKEFKEKKVVLVAVPGAFTPTCAEKHVPTFIEQKDALKAKGVDQIVVIAYNDPFVMSAWGKSNEVKDDFIVFATDAETKFSQQLGWTLGERTGRYALIVDHGKVTYAEQAAKGGVEGTDAASVLAKL</sequence>